<protein>
    <submittedName>
        <fullName evidence="1">Uncharacterized protein</fullName>
    </submittedName>
</protein>
<accession>A0A8D9CEV1</accession>
<proteinExistence type="predicted"/>
<dbReference type="EMBL" id="OU342829">
    <property type="protein sequence ID" value="CAG7580097.1"/>
    <property type="molecule type" value="Genomic_DNA"/>
</dbReference>
<name>A0A8D9CEV1_9VIRU</name>
<sequence>MEIIKGNKVRFKTPKDLYIVTVETIELSEVHDYHTIKLPCSNDEDGLKKLREVIIALECCSKQYPNGKPVEKDYNSLPFYNERLLGNWYVKDGHQDQLLSYKVRYYDEEGVLWKINITNDDEMIEIITNCEIRE</sequence>
<reference evidence="1" key="1">
    <citation type="submission" date="2021-06" db="EMBL/GenBank/DDBJ databases">
        <authorList>
            <person name="Gannon L."/>
            <person name="Redgwell R T."/>
            <person name="Michniewski S."/>
            <person name="Harrison D C."/>
            <person name="Millard A."/>
        </authorList>
    </citation>
    <scope>NUCLEOTIDE SEQUENCE</scope>
</reference>
<organism evidence="1">
    <name type="scientific">uncultured marine phage</name>
    <dbReference type="NCBI Taxonomy" id="707152"/>
    <lineage>
        <taxon>Viruses</taxon>
        <taxon>environmental samples</taxon>
    </lineage>
</organism>
<evidence type="ECO:0000313" key="1">
    <source>
        <dbReference type="EMBL" id="CAG7580097.1"/>
    </source>
</evidence>
<gene>
    <name evidence="1" type="ORF">SLAVMIC_00246</name>
</gene>